<accession>A0ABN7P984</accession>
<feature type="transmembrane region" description="Helical" evidence="1">
    <location>
        <begin position="42"/>
        <end position="60"/>
    </location>
</feature>
<dbReference type="EMBL" id="CAJPIN010025133">
    <property type="protein sequence ID" value="CAG2063238.1"/>
    <property type="molecule type" value="Genomic_DNA"/>
</dbReference>
<keyword evidence="1" id="KW-0472">Membrane</keyword>
<keyword evidence="1" id="KW-1133">Transmembrane helix</keyword>
<gene>
    <name evidence="2" type="ORF">TPAB3V08_LOCUS10185</name>
</gene>
<organism evidence="2 3">
    <name type="scientific">Timema podura</name>
    <name type="common">Walking stick</name>
    <dbReference type="NCBI Taxonomy" id="61482"/>
    <lineage>
        <taxon>Eukaryota</taxon>
        <taxon>Metazoa</taxon>
        <taxon>Ecdysozoa</taxon>
        <taxon>Arthropoda</taxon>
        <taxon>Hexapoda</taxon>
        <taxon>Insecta</taxon>
        <taxon>Pterygota</taxon>
        <taxon>Neoptera</taxon>
        <taxon>Polyneoptera</taxon>
        <taxon>Phasmatodea</taxon>
        <taxon>Timematodea</taxon>
        <taxon>Timematoidea</taxon>
        <taxon>Timematidae</taxon>
        <taxon>Timema</taxon>
    </lineage>
</organism>
<evidence type="ECO:0000256" key="1">
    <source>
        <dbReference type="SAM" id="Phobius"/>
    </source>
</evidence>
<protein>
    <submittedName>
        <fullName evidence="2">Uncharacterized protein</fullName>
    </submittedName>
</protein>
<sequence length="82" mass="9472">MNGTKMSQKQIYEPIRSILALFVIGAFQMLRQTLQSMFGLQFTKWFVAITVTQYHFMFYLSRPLPNIMALPLGEQVAILISL</sequence>
<reference evidence="2" key="1">
    <citation type="submission" date="2021-03" db="EMBL/GenBank/DDBJ databases">
        <authorList>
            <person name="Tran Van P."/>
        </authorList>
    </citation>
    <scope>NUCLEOTIDE SEQUENCE</scope>
</reference>
<evidence type="ECO:0000313" key="3">
    <source>
        <dbReference type="Proteomes" id="UP001153148"/>
    </source>
</evidence>
<feature type="non-terminal residue" evidence="2">
    <location>
        <position position="82"/>
    </location>
</feature>
<dbReference type="Proteomes" id="UP001153148">
    <property type="component" value="Unassembled WGS sequence"/>
</dbReference>
<keyword evidence="3" id="KW-1185">Reference proteome</keyword>
<comment type="caution">
    <text evidence="2">The sequence shown here is derived from an EMBL/GenBank/DDBJ whole genome shotgun (WGS) entry which is preliminary data.</text>
</comment>
<name>A0ABN7P984_TIMPD</name>
<proteinExistence type="predicted"/>
<evidence type="ECO:0000313" key="2">
    <source>
        <dbReference type="EMBL" id="CAG2063238.1"/>
    </source>
</evidence>
<keyword evidence="1" id="KW-0812">Transmembrane</keyword>